<gene>
    <name evidence="2" type="ORF">Pmgp_01319</name>
</gene>
<proteinExistence type="predicted"/>
<evidence type="ECO:0000313" key="2">
    <source>
        <dbReference type="EMBL" id="TEB11952.1"/>
    </source>
</evidence>
<dbReference type="AlphaFoldDB" id="A0A4Y7RTE2"/>
<dbReference type="RefSeq" id="WP_134213185.1">
    <property type="nucleotide sequence ID" value="NZ_QFFZ01000010.1"/>
</dbReference>
<evidence type="ECO:0000313" key="3">
    <source>
        <dbReference type="Proteomes" id="UP000297597"/>
    </source>
</evidence>
<dbReference type="EMBL" id="QFFZ01000010">
    <property type="protein sequence ID" value="TEB11952.1"/>
    <property type="molecule type" value="Genomic_DNA"/>
</dbReference>
<sequence>MNQQHIHCIVNDCHYWIQGNKCQANEILVSTDEFGSQHLDHIDATMAKQLTPATAGSCMATCCKTYVAKGSKDINADSVKKMS</sequence>
<comment type="caution">
    <text evidence="2">The sequence shown here is derived from an EMBL/GenBank/DDBJ whole genome shotgun (WGS) entry which is preliminary data.</text>
</comment>
<dbReference type="Pfam" id="PF07561">
    <property type="entry name" value="DUF1540"/>
    <property type="match status" value="1"/>
</dbReference>
<dbReference type="OrthoDB" id="1681234at2"/>
<dbReference type="Proteomes" id="UP000297597">
    <property type="component" value="Unassembled WGS sequence"/>
</dbReference>
<reference evidence="2 3" key="1">
    <citation type="journal article" date="2018" name="Environ. Microbiol.">
        <title>Novel energy conservation strategies and behaviour of Pelotomaculum schinkii driving syntrophic propionate catabolism.</title>
        <authorList>
            <person name="Hidalgo-Ahumada C.A.P."/>
            <person name="Nobu M.K."/>
            <person name="Narihiro T."/>
            <person name="Tamaki H."/>
            <person name="Liu W.T."/>
            <person name="Kamagata Y."/>
            <person name="Stams A.J.M."/>
            <person name="Imachi H."/>
            <person name="Sousa D.Z."/>
        </authorList>
    </citation>
    <scope>NUCLEOTIDE SEQUENCE [LARGE SCALE GENOMIC DNA]</scope>
    <source>
        <strain evidence="2 3">MGP</strain>
    </source>
</reference>
<accession>A0A4Y7RTE2</accession>
<name>A0A4Y7RTE2_9FIRM</name>
<dbReference type="InterPro" id="IPR011437">
    <property type="entry name" value="DUF1540"/>
</dbReference>
<evidence type="ECO:0000259" key="1">
    <source>
        <dbReference type="Pfam" id="PF07561"/>
    </source>
</evidence>
<feature type="domain" description="DUF1540" evidence="1">
    <location>
        <begin position="6"/>
        <end position="66"/>
    </location>
</feature>
<protein>
    <recommendedName>
        <fullName evidence="1">DUF1540 domain-containing protein</fullName>
    </recommendedName>
</protein>
<organism evidence="2 3">
    <name type="scientific">Pelotomaculum propionicicum</name>
    <dbReference type="NCBI Taxonomy" id="258475"/>
    <lineage>
        <taxon>Bacteria</taxon>
        <taxon>Bacillati</taxon>
        <taxon>Bacillota</taxon>
        <taxon>Clostridia</taxon>
        <taxon>Eubacteriales</taxon>
        <taxon>Desulfotomaculaceae</taxon>
        <taxon>Pelotomaculum</taxon>
    </lineage>
</organism>
<keyword evidence="3" id="KW-1185">Reference proteome</keyword>